<dbReference type="Proteomes" id="UP000297229">
    <property type="component" value="Unassembled WGS sequence"/>
</dbReference>
<accession>A0A4Z1JSS0</accession>
<dbReference type="InterPro" id="IPR020829">
    <property type="entry name" value="GlycerAld_3-P_DH_cat"/>
</dbReference>
<reference evidence="4 5" key="1">
    <citation type="submission" date="2017-12" db="EMBL/GenBank/DDBJ databases">
        <title>Comparative genomics of Botrytis spp.</title>
        <authorList>
            <person name="Valero-Jimenez C.A."/>
            <person name="Tapia P."/>
            <person name="Veloso J."/>
            <person name="Silva-Moreno E."/>
            <person name="Staats M."/>
            <person name="Valdes J.H."/>
            <person name="Van Kan J.A.L."/>
        </authorList>
    </citation>
    <scope>NUCLEOTIDE SEQUENCE [LARGE SCALE GENOMIC DNA]</scope>
    <source>
        <strain evidence="4 5">Be9601</strain>
    </source>
</reference>
<evidence type="ECO:0000256" key="2">
    <source>
        <dbReference type="ARBA" id="ARBA00023002"/>
    </source>
</evidence>
<dbReference type="InterPro" id="IPR020831">
    <property type="entry name" value="GlycerAld/Erythrose_P_DH"/>
</dbReference>
<organism evidence="4 5">
    <name type="scientific">Botrytis elliptica</name>
    <dbReference type="NCBI Taxonomy" id="278938"/>
    <lineage>
        <taxon>Eukaryota</taxon>
        <taxon>Fungi</taxon>
        <taxon>Dikarya</taxon>
        <taxon>Ascomycota</taxon>
        <taxon>Pezizomycotina</taxon>
        <taxon>Leotiomycetes</taxon>
        <taxon>Helotiales</taxon>
        <taxon>Sclerotiniaceae</taxon>
        <taxon>Botrytis</taxon>
    </lineage>
</organism>
<dbReference type="Pfam" id="PF02800">
    <property type="entry name" value="Gp_dh_C"/>
    <property type="match status" value="1"/>
</dbReference>
<evidence type="ECO:0000259" key="3">
    <source>
        <dbReference type="Pfam" id="PF02800"/>
    </source>
</evidence>
<dbReference type="GO" id="GO:0006096">
    <property type="term" value="P:glycolytic process"/>
    <property type="evidence" value="ECO:0007669"/>
    <property type="project" value="TreeGrafter"/>
</dbReference>
<dbReference type="SUPFAM" id="SSF55347">
    <property type="entry name" value="Glyceraldehyde-3-phosphate dehydrogenase-like, C-terminal domain"/>
    <property type="match status" value="1"/>
</dbReference>
<keyword evidence="5" id="KW-1185">Reference proteome</keyword>
<dbReference type="AlphaFoldDB" id="A0A4Z1JSS0"/>
<dbReference type="Gene3D" id="3.30.360.10">
    <property type="entry name" value="Dihydrodipicolinate Reductase, domain 2"/>
    <property type="match status" value="1"/>
</dbReference>
<name>A0A4Z1JSS0_9HELO</name>
<evidence type="ECO:0000256" key="1">
    <source>
        <dbReference type="ARBA" id="ARBA00007406"/>
    </source>
</evidence>
<dbReference type="PANTHER" id="PTHR10836:SF134">
    <property type="entry name" value="GLYCERALDEHYDE-3-PHOSPHATE DEHYDROGENASE (PHOSPHORYLATING)"/>
    <property type="match status" value="1"/>
</dbReference>
<feature type="domain" description="Glyceraldehyde 3-phosphate dehydrogenase catalytic" evidence="3">
    <location>
        <begin position="13"/>
        <end position="101"/>
    </location>
</feature>
<dbReference type="STRING" id="278938.A0A4Z1JSS0"/>
<dbReference type="Gene3D" id="3.40.50.720">
    <property type="entry name" value="NAD(P)-binding Rossmann-like Domain"/>
    <property type="match status" value="1"/>
</dbReference>
<protein>
    <recommendedName>
        <fullName evidence="3">Glyceraldehyde 3-phosphate dehydrogenase catalytic domain-containing protein</fullName>
    </recommendedName>
</protein>
<proteinExistence type="inferred from homology"/>
<dbReference type="GO" id="GO:0004365">
    <property type="term" value="F:glyceraldehyde-3-phosphate dehydrogenase (NAD+) (phosphorylating) activity"/>
    <property type="evidence" value="ECO:0007669"/>
    <property type="project" value="TreeGrafter"/>
</dbReference>
<evidence type="ECO:0000313" key="5">
    <source>
        <dbReference type="Proteomes" id="UP000297229"/>
    </source>
</evidence>
<sequence>MVYSCNSCTTNCLAPIAKVLQHSSGIHHAFMTTVHASTQCQHVLNGYSTKDRRSGRLIMGNIILTATGAAKAIKTMLPELAGKVSGISVRVPTANLSMVDCRNCTTMISRGNNEQVPYFRSTGAIWCPPS</sequence>
<evidence type="ECO:0000313" key="4">
    <source>
        <dbReference type="EMBL" id="TGO76829.1"/>
    </source>
</evidence>
<gene>
    <name evidence="4" type="ORF">BELL_0135g00220</name>
</gene>
<dbReference type="GO" id="GO:0005829">
    <property type="term" value="C:cytosol"/>
    <property type="evidence" value="ECO:0007669"/>
    <property type="project" value="TreeGrafter"/>
</dbReference>
<keyword evidence="2" id="KW-0560">Oxidoreductase</keyword>
<comment type="similarity">
    <text evidence="1">Belongs to the glyceraldehyde-3-phosphate dehydrogenase family.</text>
</comment>
<dbReference type="PRINTS" id="PR00078">
    <property type="entry name" value="G3PDHDRGNASE"/>
</dbReference>
<dbReference type="EMBL" id="PQXM01000134">
    <property type="protein sequence ID" value="TGO76829.1"/>
    <property type="molecule type" value="Genomic_DNA"/>
</dbReference>
<dbReference type="PANTHER" id="PTHR10836">
    <property type="entry name" value="GLYCERALDEHYDE 3-PHOSPHATE DEHYDROGENASE"/>
    <property type="match status" value="1"/>
</dbReference>
<comment type="caution">
    <text evidence="4">The sequence shown here is derived from an EMBL/GenBank/DDBJ whole genome shotgun (WGS) entry which is preliminary data.</text>
</comment>